<dbReference type="PANTHER" id="PTHR22946">
    <property type="entry name" value="DIENELACTONE HYDROLASE DOMAIN-CONTAINING PROTEIN-RELATED"/>
    <property type="match status" value="1"/>
</dbReference>
<evidence type="ECO:0000313" key="3">
    <source>
        <dbReference type="Proteomes" id="UP000445582"/>
    </source>
</evidence>
<dbReference type="InterPro" id="IPR050261">
    <property type="entry name" value="FrsA_esterase"/>
</dbReference>
<comment type="caution">
    <text evidence="2">The sequence shown here is derived from an EMBL/GenBank/DDBJ whole genome shotgun (WGS) entry which is preliminary data.</text>
</comment>
<reference evidence="2 3" key="1">
    <citation type="submission" date="2019-12" db="EMBL/GenBank/DDBJ databases">
        <title>Genomic-based taxomic classification of the family Erythrobacteraceae.</title>
        <authorList>
            <person name="Xu L."/>
        </authorList>
    </citation>
    <scope>NUCLEOTIDE SEQUENCE [LARGE SCALE GENOMIC DNA]</scope>
    <source>
        <strain evidence="2 3">MCCC 1A09965</strain>
    </source>
</reference>
<dbReference type="InterPro" id="IPR002925">
    <property type="entry name" value="Dienelactn_hydro"/>
</dbReference>
<dbReference type="AlphaFoldDB" id="A0A844YF18"/>
<dbReference type="PANTHER" id="PTHR22946:SF0">
    <property type="entry name" value="DIENELACTONE HYDROLASE DOMAIN-CONTAINING PROTEIN"/>
    <property type="match status" value="1"/>
</dbReference>
<evidence type="ECO:0000313" key="2">
    <source>
        <dbReference type="EMBL" id="MXO61658.1"/>
    </source>
</evidence>
<name>A0A844YF18_9SPHN</name>
<dbReference type="SUPFAM" id="SSF53474">
    <property type="entry name" value="alpha/beta-Hydrolases"/>
    <property type="match status" value="1"/>
</dbReference>
<proteinExistence type="predicted"/>
<dbReference type="Proteomes" id="UP000445582">
    <property type="component" value="Unassembled WGS sequence"/>
</dbReference>
<evidence type="ECO:0000259" key="1">
    <source>
        <dbReference type="Pfam" id="PF01738"/>
    </source>
</evidence>
<dbReference type="OrthoDB" id="9787933at2"/>
<dbReference type="RefSeq" id="WP_160670339.1">
    <property type="nucleotide sequence ID" value="NZ_WTYN01000001.1"/>
</dbReference>
<sequence>MTGETITYRDGETDLDGQIYRPAGSPRAAVAVFPTIMNPTPAVEAKAQSLADAGYLAMICDFYGKQPGNIAHAFAWANELRDDVDAWLVRLRSGLDALRELSGDIPMLAIGFCMGGQAVLDLARDGAELLAVTSFHGLLETGRQAENGAVKARILVCHGDADSLVPREQVLAFWEEMDRAGADWHFHSYSGVPHGFTNPNPPPSGGPSVYDASADRQSWAAMHSLFDEILD</sequence>
<dbReference type="Gene3D" id="3.40.50.1820">
    <property type="entry name" value="alpha/beta hydrolase"/>
    <property type="match status" value="1"/>
</dbReference>
<dbReference type="GO" id="GO:0016787">
    <property type="term" value="F:hydrolase activity"/>
    <property type="evidence" value="ECO:0007669"/>
    <property type="project" value="InterPro"/>
</dbReference>
<accession>A0A844YF18</accession>
<dbReference type="InterPro" id="IPR029058">
    <property type="entry name" value="AB_hydrolase_fold"/>
</dbReference>
<keyword evidence="3" id="KW-1185">Reference proteome</keyword>
<protein>
    <submittedName>
        <fullName evidence="2">Prolyl oligopeptidase family serine peptidase</fullName>
    </submittedName>
</protein>
<organism evidence="2 3">
    <name type="scientific">Qipengyuania oceanensis</name>
    <dbReference type="NCBI Taxonomy" id="1463597"/>
    <lineage>
        <taxon>Bacteria</taxon>
        <taxon>Pseudomonadati</taxon>
        <taxon>Pseudomonadota</taxon>
        <taxon>Alphaproteobacteria</taxon>
        <taxon>Sphingomonadales</taxon>
        <taxon>Erythrobacteraceae</taxon>
        <taxon>Qipengyuania</taxon>
    </lineage>
</organism>
<gene>
    <name evidence="2" type="ORF">GRI48_01410</name>
</gene>
<dbReference type="EMBL" id="WTYN01000001">
    <property type="protein sequence ID" value="MXO61658.1"/>
    <property type="molecule type" value="Genomic_DNA"/>
</dbReference>
<dbReference type="Pfam" id="PF01738">
    <property type="entry name" value="DLH"/>
    <property type="match status" value="1"/>
</dbReference>
<feature type="domain" description="Dienelactone hydrolase" evidence="1">
    <location>
        <begin position="16"/>
        <end position="229"/>
    </location>
</feature>